<evidence type="ECO:0008006" key="4">
    <source>
        <dbReference type="Google" id="ProtNLM"/>
    </source>
</evidence>
<feature type="transmembrane region" description="Helical" evidence="1">
    <location>
        <begin position="130"/>
        <end position="147"/>
    </location>
</feature>
<dbReference type="AlphaFoldDB" id="A0A0K1Q3F4"/>
<proteinExistence type="predicted"/>
<dbReference type="EMBL" id="CP012333">
    <property type="protein sequence ID" value="AKV00258.1"/>
    <property type="molecule type" value="Genomic_DNA"/>
</dbReference>
<keyword evidence="1" id="KW-0472">Membrane</keyword>
<evidence type="ECO:0000256" key="1">
    <source>
        <dbReference type="SAM" id="Phobius"/>
    </source>
</evidence>
<feature type="transmembrane region" description="Helical" evidence="1">
    <location>
        <begin position="168"/>
        <end position="188"/>
    </location>
</feature>
<dbReference type="Proteomes" id="UP000064967">
    <property type="component" value="Chromosome"/>
</dbReference>
<dbReference type="KEGG" id="llu:AKJ09_06921"/>
<keyword evidence="1" id="KW-1133">Transmembrane helix</keyword>
<keyword evidence="3" id="KW-1185">Reference proteome</keyword>
<reference evidence="2 3" key="1">
    <citation type="submission" date="2015-08" db="EMBL/GenBank/DDBJ databases">
        <authorList>
            <person name="Babu N.S."/>
            <person name="Beckwith C.J."/>
            <person name="Beseler K.G."/>
            <person name="Brison A."/>
            <person name="Carone J.V."/>
            <person name="Caskin T.P."/>
            <person name="Diamond M."/>
            <person name="Durham M.E."/>
            <person name="Foxe J.M."/>
            <person name="Go M."/>
            <person name="Henderson B.A."/>
            <person name="Jones I.B."/>
            <person name="McGettigan J.A."/>
            <person name="Micheletti S.J."/>
            <person name="Nasrallah M.E."/>
            <person name="Ortiz D."/>
            <person name="Piller C.R."/>
            <person name="Privatt S.R."/>
            <person name="Schneider S.L."/>
            <person name="Sharp S."/>
            <person name="Smith T.C."/>
            <person name="Stanton J.D."/>
            <person name="Ullery H.E."/>
            <person name="Wilson R.J."/>
            <person name="Serrano M.G."/>
            <person name="Buck G."/>
            <person name="Lee V."/>
            <person name="Wang Y."/>
            <person name="Carvalho R."/>
            <person name="Voegtly L."/>
            <person name="Shi R."/>
            <person name="Duckworth R."/>
            <person name="Johnson A."/>
            <person name="Loviza R."/>
            <person name="Walstead R."/>
            <person name="Shah Z."/>
            <person name="Kiflezghi M."/>
            <person name="Wade K."/>
            <person name="Ball S.L."/>
            <person name="Bradley K.W."/>
            <person name="Asai D.J."/>
            <person name="Bowman C.A."/>
            <person name="Russell D.A."/>
            <person name="Pope W.H."/>
            <person name="Jacobs-Sera D."/>
            <person name="Hendrix R.W."/>
            <person name="Hatfull G.F."/>
        </authorList>
    </citation>
    <scope>NUCLEOTIDE SEQUENCE [LARGE SCALE GENOMIC DNA]</scope>
    <source>
        <strain evidence="2 3">DSM 27648</strain>
    </source>
</reference>
<dbReference type="STRING" id="1391654.AKJ09_06921"/>
<feature type="transmembrane region" description="Helical" evidence="1">
    <location>
        <begin position="200"/>
        <end position="219"/>
    </location>
</feature>
<keyword evidence="1" id="KW-0812">Transmembrane</keyword>
<accession>A0A0K1Q3F4</accession>
<protein>
    <recommendedName>
        <fullName evidence="4">DUF3592 domain-containing protein</fullName>
    </recommendedName>
</protein>
<sequence length="255" mass="28028">MTDDPRVERLLRANLKARWILLALALLLPTALHLLFARQARRLDALGDHGVVGEAVLVRATDSTAFYEYDVNGVHYDWSVARNDAPYAVGTRFPIVYVPDDPALSRPGSDRSRGAVEAASNRGFTWKLEAGFFAFFAMFFALGELRIRELRERGAAGLDDPDLYKRRIAQSLAALSPFIVLIFGFHFADARQKGQSAWPVLLGTVFAVGVIIASMFYVARNGPAQAAARSARIIRIAAPLAIAAAVLRLIVYVLE</sequence>
<evidence type="ECO:0000313" key="3">
    <source>
        <dbReference type="Proteomes" id="UP000064967"/>
    </source>
</evidence>
<organism evidence="2 3">
    <name type="scientific">Labilithrix luteola</name>
    <dbReference type="NCBI Taxonomy" id="1391654"/>
    <lineage>
        <taxon>Bacteria</taxon>
        <taxon>Pseudomonadati</taxon>
        <taxon>Myxococcota</taxon>
        <taxon>Polyangia</taxon>
        <taxon>Polyangiales</taxon>
        <taxon>Labilitrichaceae</taxon>
        <taxon>Labilithrix</taxon>
    </lineage>
</organism>
<name>A0A0K1Q3F4_9BACT</name>
<dbReference type="RefSeq" id="WP_146651579.1">
    <property type="nucleotide sequence ID" value="NZ_CP012333.1"/>
</dbReference>
<gene>
    <name evidence="2" type="ORF">AKJ09_06921</name>
</gene>
<evidence type="ECO:0000313" key="2">
    <source>
        <dbReference type="EMBL" id="AKV00258.1"/>
    </source>
</evidence>
<feature type="transmembrane region" description="Helical" evidence="1">
    <location>
        <begin position="231"/>
        <end position="254"/>
    </location>
</feature>